<gene>
    <name evidence="2" type="ORF">ATO7_13458</name>
</gene>
<comment type="caution">
    <text evidence="2">The sequence shown here is derived from an EMBL/GenBank/DDBJ whole genome shotgun (WGS) entry which is preliminary data.</text>
</comment>
<feature type="region of interest" description="Disordered" evidence="1">
    <location>
        <begin position="25"/>
        <end position="49"/>
    </location>
</feature>
<dbReference type="Proteomes" id="UP000192342">
    <property type="component" value="Unassembled WGS sequence"/>
</dbReference>
<proteinExistence type="predicted"/>
<keyword evidence="3" id="KW-1185">Reference proteome</keyword>
<dbReference type="EMBL" id="AQQV01000003">
    <property type="protein sequence ID" value="ORE86307.1"/>
    <property type="molecule type" value="Genomic_DNA"/>
</dbReference>
<keyword evidence="2" id="KW-0449">Lipoprotein</keyword>
<dbReference type="PROSITE" id="PS51257">
    <property type="entry name" value="PROKAR_LIPOPROTEIN"/>
    <property type="match status" value="1"/>
</dbReference>
<dbReference type="PANTHER" id="PTHR41339:SF1">
    <property type="entry name" value="SECRETED PROTEIN"/>
    <property type="match status" value="1"/>
</dbReference>
<feature type="region of interest" description="Disordered" evidence="1">
    <location>
        <begin position="299"/>
        <end position="319"/>
    </location>
</feature>
<accession>A0A1Y1SCD3</accession>
<sequence>MTIQKTGLAVLGLTAAAMVGCGGGGGGGGSSDPTPTPTPTPTATPGAGDSVCDESFVSCSGTNATLSGTIDKDFTLSTDFNWFLDGFVQVGNGNVEITSNAQANDLRNNGVELTIPAGTHVKALETGVLIVTRGNRLIANGTAANPITFSSVDDGFDGLGEWGGVVLQGFAPQFGAGGTGNCFGDNNYCNVAGEGGSDVAFYGGKYPADNSGSIRYVRIAEGGLVAGPNNEVNGLTLQGVGHATTIEYVQVHNNLDDGVEWFGGTVNAKYLVLTGNDDDDIDYDEGYKGNIQFAIVKKSSNDAPQGSNDPRGIEANSSDEDFVPQTTASLANILLIGNTVSANEPGMRLRGALTTSIFNTALVGWDKGCIRIDDADTNADDVADQFSNVSLENVFGDCAGGFYTHEDADSTAGGVGSQTISLDDAYAINEGFASLASATNIVAVDNGSGFAFETTDYVGAVEPGTSMGDAWWAGWTIPGSLSDADEAPASASFVSCNDSTMICEVTGTIDEDYTFVAGYTWVLNGLVKVGDGNVEINSESQADQIKADGVTLTIRPGVDVKGTETGVLVVTRGSKLIANGSASAPITFSSLDENFDGLGEWGGVVLQGFAPQFGAGNTGNCHGANSYCNVAGEGGGGVAFYGGDDPADNSGSLRYVRIAEGGLVAGPNNEVNGLTLQGVGYMTSLDYIQVHNNLDDGVEWFGGTVNAKHLVLTGNDDDDIDFDEGYKGNIQYAIVIKSDNATPQGSNDPRGIEANSSDEDYVPQTQATLANILLVGNTVSANEPGMRLRGALTVSIFNTALTGWDEGCIRIDDADTNGDDTNDAFSDVTLVNILGNCSGGLYTHRDADSQTNYVSNAVNLNQALVVTGAAAQVSAPSITAVANGSGFSFDETNYIGAVAPGTNVADAWWNGWTIPNSVSVD</sequence>
<dbReference type="RefSeq" id="WP_083562557.1">
    <property type="nucleotide sequence ID" value="NZ_AQQV01000003.1"/>
</dbReference>
<dbReference type="AlphaFoldDB" id="A0A1Y1SCD3"/>
<reference evidence="2 3" key="1">
    <citation type="submission" date="2013-04" db="EMBL/GenBank/DDBJ databases">
        <title>Oceanococcus atlanticus 22II-S10r2 Genome Sequencing.</title>
        <authorList>
            <person name="Lai Q."/>
            <person name="Li G."/>
            <person name="Shao Z."/>
        </authorList>
    </citation>
    <scope>NUCLEOTIDE SEQUENCE [LARGE SCALE GENOMIC DNA]</scope>
    <source>
        <strain evidence="2 3">22II-S10r2</strain>
    </source>
</reference>
<protein>
    <submittedName>
        <fullName evidence="2">Lipoprotein</fullName>
    </submittedName>
</protein>
<name>A0A1Y1SCD3_9GAMM</name>
<dbReference type="OrthoDB" id="237393at2"/>
<dbReference type="PANTHER" id="PTHR41339">
    <property type="entry name" value="LIPL48"/>
    <property type="match status" value="1"/>
</dbReference>
<evidence type="ECO:0000256" key="1">
    <source>
        <dbReference type="SAM" id="MobiDB-lite"/>
    </source>
</evidence>
<evidence type="ECO:0000313" key="2">
    <source>
        <dbReference type="EMBL" id="ORE86307.1"/>
    </source>
</evidence>
<evidence type="ECO:0000313" key="3">
    <source>
        <dbReference type="Proteomes" id="UP000192342"/>
    </source>
</evidence>
<organism evidence="2 3">
    <name type="scientific">Oceanococcus atlanticus</name>
    <dbReference type="NCBI Taxonomy" id="1317117"/>
    <lineage>
        <taxon>Bacteria</taxon>
        <taxon>Pseudomonadati</taxon>
        <taxon>Pseudomonadota</taxon>
        <taxon>Gammaproteobacteria</taxon>
        <taxon>Chromatiales</taxon>
        <taxon>Oceanococcaceae</taxon>
        <taxon>Oceanococcus</taxon>
    </lineage>
</organism>
<dbReference type="STRING" id="1317117.ATO7_13458"/>